<comment type="caution">
    <text evidence="1">The sequence shown here is derived from an EMBL/GenBank/DDBJ whole genome shotgun (WGS) entry which is preliminary data.</text>
</comment>
<sequence>MKYSPKLLLFVTILVFLSGPLYPAGYKKVIFSSTYTDLADFEQFAARAKQSGATHIGVSSDLPKSFWEYDHPGDPYPAWTIYSNSLLKVAPPPALKKYMPADYSESVLKVLEARCKILRRLGLKATYSMKDPSMLPEAVFTDHPLWRGARVDHPSRSRVARFAPTIDNPEVLTLFRESVAILIRRCPEIDLFTITTNDSGAGLDWSEGLYSGRFGNTLYRDRPMDARIRGFLDTLQAGARDAGGETEVRITLTRESDPKRVAAKLARGTAIENIEGADCTPFSTGGGVGEGYGNVYNPVYGIPQPVQFLSGLVASARTTAPRLSVNMGDRRNRDLYFLIYDKFQTTNPVGPVEQLAFLREIAAAHAGAGMADAQLKIWVNVQDCTKYIRLLDTGGILFYLGGVHQRWVTRPFVPFPEELADAEKAYYRPYLFQALDESKADNLADVQATDSYYGWSGRHFVKRVLDPVEALVDENIKLAREIGNENLARRFEVFKCIQRNTRNAVSYQAQLDRVRDMGIKPLKHAVIETMSDWDRQLMMETAREEIDNTALLMQLLGDNPGEFLLIAPTKEETDIMLFGPDFIKELQMKLNIMNSKWEDYKRVFTVPNW</sequence>
<dbReference type="Proteomes" id="UP000078486">
    <property type="component" value="Unassembled WGS sequence"/>
</dbReference>
<evidence type="ECO:0000313" key="2">
    <source>
        <dbReference type="Proteomes" id="UP000078486"/>
    </source>
</evidence>
<gene>
    <name evidence="1" type="ORF">AW736_10450</name>
</gene>
<dbReference type="RefSeq" id="WP_145928765.1">
    <property type="nucleotide sequence ID" value="NZ_CP109796.1"/>
</dbReference>
<name>A0A178IKV0_9BACT</name>
<reference evidence="1 2" key="1">
    <citation type="submission" date="2016-01" db="EMBL/GenBank/DDBJ databases">
        <title>High potential of lignocellulose degradation of a new Verrucomicrobia species.</title>
        <authorList>
            <person name="Wang Y."/>
            <person name="Shi Y."/>
            <person name="Qiu Z."/>
            <person name="Liu S."/>
            <person name="Yang H."/>
        </authorList>
    </citation>
    <scope>NUCLEOTIDE SEQUENCE [LARGE SCALE GENOMIC DNA]</scope>
    <source>
        <strain evidence="1 2">TSB47</strain>
    </source>
</reference>
<dbReference type="OrthoDB" id="9759234at2"/>
<evidence type="ECO:0000313" key="1">
    <source>
        <dbReference type="EMBL" id="OAM89746.1"/>
    </source>
</evidence>
<proteinExistence type="predicted"/>
<accession>A0A178IKV0</accession>
<dbReference type="EMBL" id="LRRQ01000076">
    <property type="protein sequence ID" value="OAM89746.1"/>
    <property type="molecule type" value="Genomic_DNA"/>
</dbReference>
<protein>
    <submittedName>
        <fullName evidence="1">Uncharacterized protein</fullName>
    </submittedName>
</protein>
<dbReference type="STRING" id="1184151.AW736_10450"/>
<organism evidence="1 2">
    <name type="scientific">Termitidicoccus mucosus</name>
    <dbReference type="NCBI Taxonomy" id="1184151"/>
    <lineage>
        <taxon>Bacteria</taxon>
        <taxon>Pseudomonadati</taxon>
        <taxon>Verrucomicrobiota</taxon>
        <taxon>Opitutia</taxon>
        <taxon>Opitutales</taxon>
        <taxon>Opitutaceae</taxon>
        <taxon>Termitidicoccus</taxon>
    </lineage>
</organism>
<dbReference type="AlphaFoldDB" id="A0A178IKV0"/>
<keyword evidence="2" id="KW-1185">Reference proteome</keyword>